<sequence>MLRNGLMFGSTLLALTLVWGCPAPPETTRQEPAPADPVVASPDPAPEQPTPGETDPTPVPPTEVKTDEPPVLASPANSPNKSPANSPNTPPLNPSDSGQKDILFEGWPEPAAVLLLTGRQHGYIEPCGCTGLANQKGGLARRHTFQRELLAKGWKVASLDVGNQVRRTGKQAEIKFQFGAGALKTMNYGAVGLGPDDLRLSPLELFSLTNNEGQETPFTSANVSILAPEFMRDYAVLEAGGKKIGVVSVLGAEHLKKIQPGDIVAVSPEAGIDAVWPKVKAEECDLYVLLVFASVEESTALAQKYPQFGLVVTGGGEGEPERAPRRIEGADSSMVQVGTKGMYAGVIGIFDDKEQPLRYQRVPLDDRFADSKDMLSVLANYQRMLETQGLAGLGVRPLPHPSGHTYVGTQTCAECHTKAFDVWKNTPHAHATDSLIHPSERGDIPRHHDPECLSCHVTGWNPQQYFPYQSGYLGLKETPNMQANGCENCHGPGSAHVAAENGDGNPTAEDLAMLRAGMRLTLEDAKKNKCYECHDLDNSPDFHKQDAFDRYWKEVEHYGKD</sequence>
<name>A0A518DS45_9BACT</name>
<protein>
    <submittedName>
        <fullName evidence="3">Cytochrome c-554</fullName>
    </submittedName>
</protein>
<evidence type="ECO:0000259" key="2">
    <source>
        <dbReference type="Pfam" id="PF13435"/>
    </source>
</evidence>
<reference evidence="3 4" key="1">
    <citation type="submission" date="2019-02" db="EMBL/GenBank/DDBJ databases">
        <title>Deep-cultivation of Planctomycetes and their phenomic and genomic characterization uncovers novel biology.</title>
        <authorList>
            <person name="Wiegand S."/>
            <person name="Jogler M."/>
            <person name="Boedeker C."/>
            <person name="Pinto D."/>
            <person name="Vollmers J."/>
            <person name="Rivas-Marin E."/>
            <person name="Kohn T."/>
            <person name="Peeters S.H."/>
            <person name="Heuer A."/>
            <person name="Rast P."/>
            <person name="Oberbeckmann S."/>
            <person name="Bunk B."/>
            <person name="Jeske O."/>
            <person name="Meyerdierks A."/>
            <person name="Storesund J.E."/>
            <person name="Kallscheuer N."/>
            <person name="Luecker S."/>
            <person name="Lage O.M."/>
            <person name="Pohl T."/>
            <person name="Merkel B.J."/>
            <person name="Hornburger P."/>
            <person name="Mueller R.-W."/>
            <person name="Bruemmer F."/>
            <person name="Labrenz M."/>
            <person name="Spormann A.M."/>
            <person name="Op den Camp H."/>
            <person name="Overmann J."/>
            <person name="Amann R."/>
            <person name="Jetten M.S.M."/>
            <person name="Mascher T."/>
            <person name="Medema M.H."/>
            <person name="Devos D.P."/>
            <person name="Kaster A.-K."/>
            <person name="Ovreas L."/>
            <person name="Rohde M."/>
            <person name="Galperin M.Y."/>
            <person name="Jogler C."/>
        </authorList>
    </citation>
    <scope>NUCLEOTIDE SEQUENCE [LARGE SCALE GENOMIC DNA]</scope>
    <source>
        <strain evidence="3 4">Pla85_3_4</strain>
    </source>
</reference>
<dbReference type="InterPro" id="IPR036280">
    <property type="entry name" value="Multihaem_cyt_sf"/>
</dbReference>
<organism evidence="3 4">
    <name type="scientific">Lignipirellula cremea</name>
    <dbReference type="NCBI Taxonomy" id="2528010"/>
    <lineage>
        <taxon>Bacteria</taxon>
        <taxon>Pseudomonadati</taxon>
        <taxon>Planctomycetota</taxon>
        <taxon>Planctomycetia</taxon>
        <taxon>Pirellulales</taxon>
        <taxon>Pirellulaceae</taxon>
        <taxon>Lignipirellula</taxon>
    </lineage>
</organism>
<keyword evidence="4" id="KW-1185">Reference proteome</keyword>
<dbReference type="RefSeq" id="WP_145053249.1">
    <property type="nucleotide sequence ID" value="NZ_CP036433.1"/>
</dbReference>
<dbReference type="KEGG" id="lcre:Pla8534_24600"/>
<dbReference type="SUPFAM" id="SSF48695">
    <property type="entry name" value="Multiheme cytochromes"/>
    <property type="match status" value="1"/>
</dbReference>
<dbReference type="EMBL" id="CP036433">
    <property type="protein sequence ID" value="QDU94654.1"/>
    <property type="molecule type" value="Genomic_DNA"/>
</dbReference>
<dbReference type="Pfam" id="PF13435">
    <property type="entry name" value="Cytochrome_C554"/>
    <property type="match status" value="1"/>
</dbReference>
<accession>A0A518DS45</accession>
<evidence type="ECO:0000256" key="1">
    <source>
        <dbReference type="SAM" id="MobiDB-lite"/>
    </source>
</evidence>
<evidence type="ECO:0000313" key="3">
    <source>
        <dbReference type="EMBL" id="QDU94654.1"/>
    </source>
</evidence>
<dbReference type="SUPFAM" id="SSF56300">
    <property type="entry name" value="Metallo-dependent phosphatases"/>
    <property type="match status" value="1"/>
</dbReference>
<feature type="compositionally biased region" description="Low complexity" evidence="1">
    <location>
        <begin position="69"/>
        <end position="87"/>
    </location>
</feature>
<dbReference type="OrthoDB" id="9814800at2"/>
<dbReference type="Gene3D" id="1.10.1130.10">
    <property type="entry name" value="Flavocytochrome C3, Chain A"/>
    <property type="match status" value="1"/>
</dbReference>
<dbReference type="Gene3D" id="3.60.21.10">
    <property type="match status" value="1"/>
</dbReference>
<dbReference type="InterPro" id="IPR023155">
    <property type="entry name" value="Cyt_c-552/4"/>
</dbReference>
<proteinExistence type="predicted"/>
<dbReference type="InterPro" id="IPR029052">
    <property type="entry name" value="Metallo-depent_PP-like"/>
</dbReference>
<dbReference type="AlphaFoldDB" id="A0A518DS45"/>
<feature type="region of interest" description="Disordered" evidence="1">
    <location>
        <begin position="25"/>
        <end position="103"/>
    </location>
</feature>
<feature type="domain" description="Cytochrome c-552/4" evidence="2">
    <location>
        <begin position="411"/>
        <end position="491"/>
    </location>
</feature>
<evidence type="ECO:0000313" key="4">
    <source>
        <dbReference type="Proteomes" id="UP000317648"/>
    </source>
</evidence>
<feature type="compositionally biased region" description="Low complexity" evidence="1">
    <location>
        <begin position="32"/>
        <end position="42"/>
    </location>
</feature>
<gene>
    <name evidence="3" type="primary">cycA1</name>
    <name evidence="3" type="ORF">Pla8534_24600</name>
</gene>
<dbReference type="Proteomes" id="UP000317648">
    <property type="component" value="Chromosome"/>
</dbReference>